<dbReference type="EMBL" id="LWCS01000020">
    <property type="protein sequence ID" value="OAN38986.1"/>
    <property type="molecule type" value="Genomic_DNA"/>
</dbReference>
<name>A0A178LYL3_MYCIR</name>
<evidence type="ECO:0000313" key="2">
    <source>
        <dbReference type="Proteomes" id="UP000078396"/>
    </source>
</evidence>
<proteinExistence type="predicted"/>
<organism evidence="1 2">
    <name type="scientific">Mycolicibacterium iranicum</name>
    <name type="common">Mycobacterium iranicum</name>
    <dbReference type="NCBI Taxonomy" id="912594"/>
    <lineage>
        <taxon>Bacteria</taxon>
        <taxon>Bacillati</taxon>
        <taxon>Actinomycetota</taxon>
        <taxon>Actinomycetes</taxon>
        <taxon>Mycobacteriales</taxon>
        <taxon>Mycobacteriaceae</taxon>
        <taxon>Mycolicibacterium</taxon>
    </lineage>
</organism>
<evidence type="ECO:0008006" key="3">
    <source>
        <dbReference type="Google" id="ProtNLM"/>
    </source>
</evidence>
<dbReference type="AlphaFoldDB" id="A0A178LYL3"/>
<reference evidence="1 2" key="1">
    <citation type="submission" date="2016-04" db="EMBL/GenBank/DDBJ databases">
        <title>Draft Genome Sequences of Staphylococcus capitis Strain H36, S. capitis Strain H65, S. cohnii Strain H62, S. hominis Strain H69, Mycobacterium iranicum Strain H39, Plantibacter sp. Strain H53, Pseudomonas oryzihabitans Strain H72, and Microbacterium sp. Strain H83, isolated from residential settings.</title>
        <authorList>
            <person name="Lymperopoulou D."/>
            <person name="Adams R.I."/>
            <person name="Lindow S."/>
            <person name="Coil D.A."/>
            <person name="Jospin G."/>
            <person name="Eisen J.A."/>
        </authorList>
    </citation>
    <scope>NUCLEOTIDE SEQUENCE [LARGE SCALE GENOMIC DNA]</scope>
    <source>
        <strain evidence="1 2">H39</strain>
    </source>
</reference>
<dbReference type="SUPFAM" id="SSF48498">
    <property type="entry name" value="Tetracyclin repressor-like, C-terminal domain"/>
    <property type="match status" value="1"/>
</dbReference>
<comment type="caution">
    <text evidence="1">The sequence shown here is derived from an EMBL/GenBank/DDBJ whole genome shotgun (WGS) entry which is preliminary data.</text>
</comment>
<accession>A0A178LYL3</accession>
<evidence type="ECO:0000313" key="1">
    <source>
        <dbReference type="EMBL" id="OAN38986.1"/>
    </source>
</evidence>
<gene>
    <name evidence="1" type="ORF">A4X20_19620</name>
</gene>
<dbReference type="InterPro" id="IPR036271">
    <property type="entry name" value="Tet_transcr_reg_TetR-rel_C_sf"/>
</dbReference>
<sequence>MRARRLSTVIEYTQPVLYKHFSGMDQIADAVALDGFAELGHAIERVSGDTAEDTLARVAGDRDPDTLAEVFWAALHGLTSLSDTGRLRVDQAAARVQLLVRGITASA</sequence>
<protein>
    <recommendedName>
        <fullName evidence="3">TetR family transcriptional regulator</fullName>
    </recommendedName>
</protein>
<dbReference type="Proteomes" id="UP000078396">
    <property type="component" value="Unassembled WGS sequence"/>
</dbReference>
<dbReference type="Gene3D" id="1.10.357.10">
    <property type="entry name" value="Tetracycline Repressor, domain 2"/>
    <property type="match status" value="2"/>
</dbReference>